<gene>
    <name evidence="3" type="primary">LOC100899139</name>
</gene>
<accession>A0AAJ6VYJ3</accession>
<name>A0AAJ6VYJ3_9ACAR</name>
<dbReference type="AlphaFoldDB" id="A0AAJ6VYJ3"/>
<dbReference type="Pfam" id="PF16984">
    <property type="entry name" value="Grp7_allergen"/>
    <property type="match status" value="1"/>
</dbReference>
<keyword evidence="2" id="KW-1185">Reference proteome</keyword>
<keyword evidence="1" id="KW-0732">Signal</keyword>
<reference evidence="3" key="1">
    <citation type="submission" date="2025-08" db="UniProtKB">
        <authorList>
            <consortium name="RefSeq"/>
        </authorList>
    </citation>
    <scope>IDENTIFICATION</scope>
</reference>
<evidence type="ECO:0000256" key="1">
    <source>
        <dbReference type="SAM" id="SignalP"/>
    </source>
</evidence>
<dbReference type="InterPro" id="IPR038602">
    <property type="entry name" value="Mite_allergen_7_sf"/>
</dbReference>
<evidence type="ECO:0000313" key="3">
    <source>
        <dbReference type="RefSeq" id="XP_003744498.1"/>
    </source>
</evidence>
<feature type="chain" id="PRO_5042582639" evidence="1">
    <location>
        <begin position="17"/>
        <end position="206"/>
    </location>
</feature>
<dbReference type="RefSeq" id="XP_003744498.1">
    <property type="nucleotide sequence ID" value="XM_003744450.2"/>
</dbReference>
<organism evidence="2 3">
    <name type="scientific">Galendromus occidentalis</name>
    <name type="common">western predatory mite</name>
    <dbReference type="NCBI Taxonomy" id="34638"/>
    <lineage>
        <taxon>Eukaryota</taxon>
        <taxon>Metazoa</taxon>
        <taxon>Ecdysozoa</taxon>
        <taxon>Arthropoda</taxon>
        <taxon>Chelicerata</taxon>
        <taxon>Arachnida</taxon>
        <taxon>Acari</taxon>
        <taxon>Parasitiformes</taxon>
        <taxon>Mesostigmata</taxon>
        <taxon>Gamasina</taxon>
        <taxon>Phytoseioidea</taxon>
        <taxon>Phytoseiidae</taxon>
        <taxon>Typhlodrominae</taxon>
        <taxon>Galendromus</taxon>
    </lineage>
</organism>
<evidence type="ECO:0000313" key="2">
    <source>
        <dbReference type="Proteomes" id="UP000694867"/>
    </source>
</evidence>
<protein>
    <submittedName>
        <fullName evidence="3">Uncharacterized protein LOC100899139</fullName>
    </submittedName>
</protein>
<dbReference type="Gene3D" id="3.15.10.50">
    <property type="match status" value="1"/>
</dbReference>
<feature type="signal peptide" evidence="1">
    <location>
        <begin position="1"/>
        <end position="16"/>
    </location>
</feature>
<dbReference type="Proteomes" id="UP000694867">
    <property type="component" value="Unplaced"/>
</dbReference>
<dbReference type="GeneID" id="100899139"/>
<dbReference type="InterPro" id="IPR020234">
    <property type="entry name" value="Mite_allergen_group-7"/>
</dbReference>
<proteinExistence type="predicted"/>
<dbReference type="KEGG" id="goe:100899139"/>
<sequence length="206" mass="22623">MKLFVLVLFCLSNAVAQEYAGNANEYLDKVLENAKNEPKILALIDPLVLDDISFEGGEATGLHIYGLTSLERSGPASLGFQGSHLVIEATVGLGKVAGIGRYRYRFSRLIKFSGDIGAQVDKLSCSIKLTIRGTRAHLEEFHVTDLTGLKITKFSGASVIFNWLAKWIVNLVLDKKSSMISNTIEDESRAAIESAFEKVDIRNFLP</sequence>